<dbReference type="InterPro" id="IPR013655">
    <property type="entry name" value="PAS_fold_3"/>
</dbReference>
<dbReference type="EMBL" id="BAABDD010000001">
    <property type="protein sequence ID" value="GAA3723846.1"/>
    <property type="molecule type" value="Genomic_DNA"/>
</dbReference>
<dbReference type="InterPro" id="IPR000014">
    <property type="entry name" value="PAS"/>
</dbReference>
<evidence type="ECO:0000313" key="4">
    <source>
        <dbReference type="EMBL" id="GAA3723846.1"/>
    </source>
</evidence>
<dbReference type="Gene3D" id="3.30.450.40">
    <property type="match status" value="1"/>
</dbReference>
<reference evidence="5" key="1">
    <citation type="journal article" date="2019" name="Int. J. Syst. Evol. Microbiol.">
        <title>The Global Catalogue of Microorganisms (GCM) 10K type strain sequencing project: providing services to taxonomists for standard genome sequencing and annotation.</title>
        <authorList>
            <consortium name="The Broad Institute Genomics Platform"/>
            <consortium name="The Broad Institute Genome Sequencing Center for Infectious Disease"/>
            <person name="Wu L."/>
            <person name="Ma J."/>
        </authorList>
    </citation>
    <scope>NUCLEOTIDE SEQUENCE [LARGE SCALE GENOMIC DNA]</scope>
    <source>
        <strain evidence="5">JCM 17137</strain>
    </source>
</reference>
<dbReference type="InterPro" id="IPR029016">
    <property type="entry name" value="GAF-like_dom_sf"/>
</dbReference>
<dbReference type="Pfam" id="PF08447">
    <property type="entry name" value="PAS_3"/>
    <property type="match status" value="1"/>
</dbReference>
<evidence type="ECO:0000256" key="1">
    <source>
        <dbReference type="ARBA" id="ARBA00022801"/>
    </source>
</evidence>
<protein>
    <recommendedName>
        <fullName evidence="6">PAS domain S-box-containing protein</fullName>
    </recommendedName>
</protein>
<dbReference type="SMART" id="SM00091">
    <property type="entry name" value="PAS"/>
    <property type="match status" value="2"/>
</dbReference>
<dbReference type="InterPro" id="IPR000700">
    <property type="entry name" value="PAS-assoc_C"/>
</dbReference>
<gene>
    <name evidence="4" type="ORF">GCM10022402_00600</name>
</gene>
<dbReference type="SMART" id="SM00086">
    <property type="entry name" value="PAC"/>
    <property type="match status" value="1"/>
</dbReference>
<dbReference type="Pfam" id="PF08448">
    <property type="entry name" value="PAS_4"/>
    <property type="match status" value="1"/>
</dbReference>
<dbReference type="InterPro" id="IPR035965">
    <property type="entry name" value="PAS-like_dom_sf"/>
</dbReference>
<dbReference type="NCBIfam" id="TIGR00229">
    <property type="entry name" value="sensory_box"/>
    <property type="match status" value="2"/>
</dbReference>
<dbReference type="SUPFAM" id="SSF55781">
    <property type="entry name" value="GAF domain-like"/>
    <property type="match status" value="1"/>
</dbReference>
<dbReference type="Proteomes" id="UP001500908">
    <property type="component" value="Unassembled WGS sequence"/>
</dbReference>
<accession>A0ABP7ESB9</accession>
<organism evidence="4 5">
    <name type="scientific">Salinactinospora qingdaonensis</name>
    <dbReference type="NCBI Taxonomy" id="702744"/>
    <lineage>
        <taxon>Bacteria</taxon>
        <taxon>Bacillati</taxon>
        <taxon>Actinomycetota</taxon>
        <taxon>Actinomycetes</taxon>
        <taxon>Streptosporangiales</taxon>
        <taxon>Nocardiopsidaceae</taxon>
        <taxon>Salinactinospora</taxon>
    </lineage>
</organism>
<name>A0ABP7ESB9_9ACTN</name>
<keyword evidence="1" id="KW-0378">Hydrolase</keyword>
<dbReference type="SUPFAM" id="SSF55785">
    <property type="entry name" value="PYP-like sensor domain (PAS domain)"/>
    <property type="match status" value="2"/>
</dbReference>
<dbReference type="Pfam" id="PF07228">
    <property type="entry name" value="SpoIIE"/>
    <property type="match status" value="1"/>
</dbReference>
<evidence type="ECO:0000259" key="3">
    <source>
        <dbReference type="PROSITE" id="PS50113"/>
    </source>
</evidence>
<dbReference type="PROSITE" id="PS50112">
    <property type="entry name" value="PAS"/>
    <property type="match status" value="1"/>
</dbReference>
<keyword evidence="5" id="KW-1185">Reference proteome</keyword>
<evidence type="ECO:0000313" key="5">
    <source>
        <dbReference type="Proteomes" id="UP001500908"/>
    </source>
</evidence>
<dbReference type="CDD" id="cd00130">
    <property type="entry name" value="PAS"/>
    <property type="match status" value="2"/>
</dbReference>
<feature type="domain" description="PAS" evidence="2">
    <location>
        <begin position="149"/>
        <end position="219"/>
    </location>
</feature>
<evidence type="ECO:0000259" key="2">
    <source>
        <dbReference type="PROSITE" id="PS50112"/>
    </source>
</evidence>
<dbReference type="InterPro" id="IPR052016">
    <property type="entry name" value="Bact_Sigma-Reg"/>
</dbReference>
<dbReference type="PROSITE" id="PS50113">
    <property type="entry name" value="PAC"/>
    <property type="match status" value="1"/>
</dbReference>
<dbReference type="Gene3D" id="3.30.450.20">
    <property type="entry name" value="PAS domain"/>
    <property type="match status" value="2"/>
</dbReference>
<dbReference type="Pfam" id="PF13185">
    <property type="entry name" value="GAF_2"/>
    <property type="match status" value="1"/>
</dbReference>
<comment type="caution">
    <text evidence="4">The sequence shown here is derived from an EMBL/GenBank/DDBJ whole genome shotgun (WGS) entry which is preliminary data.</text>
</comment>
<dbReference type="InterPro" id="IPR036457">
    <property type="entry name" value="PPM-type-like_dom_sf"/>
</dbReference>
<dbReference type="InterPro" id="IPR013656">
    <property type="entry name" value="PAS_4"/>
</dbReference>
<dbReference type="SMART" id="SM00331">
    <property type="entry name" value="PP2C_SIG"/>
    <property type="match status" value="1"/>
</dbReference>
<dbReference type="SUPFAM" id="SSF81606">
    <property type="entry name" value="PP2C-like"/>
    <property type="match status" value="1"/>
</dbReference>
<dbReference type="Gene3D" id="3.60.40.10">
    <property type="entry name" value="PPM-type phosphatase domain"/>
    <property type="match status" value="1"/>
</dbReference>
<dbReference type="RefSeq" id="WP_344966190.1">
    <property type="nucleotide sequence ID" value="NZ_BAABDD010000001.1"/>
</dbReference>
<dbReference type="SMART" id="SM00065">
    <property type="entry name" value="GAF"/>
    <property type="match status" value="1"/>
</dbReference>
<dbReference type="PANTHER" id="PTHR43156">
    <property type="entry name" value="STAGE II SPORULATION PROTEIN E-RELATED"/>
    <property type="match status" value="1"/>
</dbReference>
<feature type="domain" description="PAC" evidence="3">
    <location>
        <begin position="222"/>
        <end position="273"/>
    </location>
</feature>
<sequence>MSTETSISFPRVSRLDPTDTALLETLFKEAPIGLAFFSTDGRFRRVNSTLQAIYAKTEEECAGRTPGDILPADDAAAHDSAISAVLAGRPVVTSDRQLVGGPSAEGHSQAQWSMSWFPTYGPEDEIAGVALIAVDLSDQHKVETALRRSEERYRSLLRASNQVVWAAGPDGLLYEDCAEWRAITGQSLEEYLGTGWLDALHPDDRERVERDWNESVTECVPFDTTFRIRTRSGDFRYYQSRAVPIKRGSELVEWVGTNTDVTTQREADEMRHRLTQQLGEAALRTVRLQKATSDLAEALTVDEVVRAMAEIGRSAVGVDRTGVAMLDRERLRLRLVNADDSLGTVSTGEPETSLDQPTPMTMAVRDRTTFIAGSPPELRALLDDDPQVVSFLRDTDERAWVALPLLSAGLPIGALRFAFNEPRNISDEEKVFLEALAGQCALALERATLFEREHGVAESLQNSFLPEDLPEVKGIRMKAFYRSGSQHVQVGGDWYDAFPLPDGRVAGVLGDVMGKGIKAATGMSRVRNALRALAFSMPEPADVLTGLDRMFDATESADQITTLAYFVLDPATGHGRLANAGHLPPLLVSPQSGPVLVETEPATPLGVSSERVDHKFFVPPGNTVVLYSDGLVENRRRAVASGIEELVTVASKAPAEVVGDPEKILGYLVEGMLAGYEQDDDVTLLAVHIPAVESRDDN</sequence>
<proteinExistence type="predicted"/>
<dbReference type="InterPro" id="IPR001932">
    <property type="entry name" value="PPM-type_phosphatase-like_dom"/>
</dbReference>
<evidence type="ECO:0008006" key="6">
    <source>
        <dbReference type="Google" id="ProtNLM"/>
    </source>
</evidence>
<dbReference type="InterPro" id="IPR001610">
    <property type="entry name" value="PAC"/>
</dbReference>
<dbReference type="InterPro" id="IPR003018">
    <property type="entry name" value="GAF"/>
</dbReference>
<dbReference type="PANTHER" id="PTHR43156:SF2">
    <property type="entry name" value="STAGE II SPORULATION PROTEIN E"/>
    <property type="match status" value="1"/>
</dbReference>